<proteinExistence type="predicted"/>
<dbReference type="Proteomes" id="UP000019376">
    <property type="component" value="Unassembled WGS sequence"/>
</dbReference>
<protein>
    <submittedName>
        <fullName evidence="1">Uncharacterized protein</fullName>
    </submittedName>
</protein>
<dbReference type="EMBL" id="KB644409">
    <property type="protein sequence ID" value="EPS27024.1"/>
    <property type="molecule type" value="Genomic_DNA"/>
</dbReference>
<sequence>MQVAEILSDITSLRACGHVEALSLVTVSSADVRTEDDPSMTANNQAAKHEALQRAKELVQLHYEVKSRHANGKVDNELQQAREAVERVVMELS</sequence>
<dbReference type="PhylomeDB" id="S7Z9X4"/>
<organism evidence="1 2">
    <name type="scientific">Penicillium oxalicum (strain 114-2 / CGMCC 5302)</name>
    <name type="common">Penicillium decumbens</name>
    <dbReference type="NCBI Taxonomy" id="933388"/>
    <lineage>
        <taxon>Eukaryota</taxon>
        <taxon>Fungi</taxon>
        <taxon>Dikarya</taxon>
        <taxon>Ascomycota</taxon>
        <taxon>Pezizomycotina</taxon>
        <taxon>Eurotiomycetes</taxon>
        <taxon>Eurotiomycetidae</taxon>
        <taxon>Eurotiales</taxon>
        <taxon>Aspergillaceae</taxon>
        <taxon>Penicillium</taxon>
    </lineage>
</organism>
<accession>S7Z9X4</accession>
<dbReference type="HOGENOM" id="CLU_156018_0_0_1"/>
<gene>
    <name evidence="1" type="ORF">PDE_01965</name>
</gene>
<evidence type="ECO:0000313" key="2">
    <source>
        <dbReference type="Proteomes" id="UP000019376"/>
    </source>
</evidence>
<evidence type="ECO:0000313" key="1">
    <source>
        <dbReference type="EMBL" id="EPS27024.1"/>
    </source>
</evidence>
<dbReference type="eggNOG" id="ENOG502SXRJ">
    <property type="taxonomic scope" value="Eukaryota"/>
</dbReference>
<keyword evidence="2" id="KW-1185">Reference proteome</keyword>
<reference evidence="1 2" key="1">
    <citation type="journal article" date="2013" name="PLoS ONE">
        <title>Genomic and secretomic analyses reveal unique features of the lignocellulolytic enzyme system of Penicillium decumbens.</title>
        <authorList>
            <person name="Liu G."/>
            <person name="Zhang L."/>
            <person name="Wei X."/>
            <person name="Zou G."/>
            <person name="Qin Y."/>
            <person name="Ma L."/>
            <person name="Li J."/>
            <person name="Zheng H."/>
            <person name="Wang S."/>
            <person name="Wang C."/>
            <person name="Xun L."/>
            <person name="Zhao G.-P."/>
            <person name="Zhou Z."/>
            <person name="Qu Y."/>
        </authorList>
    </citation>
    <scope>NUCLEOTIDE SEQUENCE [LARGE SCALE GENOMIC DNA]</scope>
    <source>
        <strain evidence="2">114-2 / CGMCC 5302</strain>
    </source>
</reference>
<dbReference type="OrthoDB" id="5394455at2759"/>
<name>S7Z9X4_PENO1</name>
<dbReference type="AlphaFoldDB" id="S7Z9X4"/>